<proteinExistence type="predicted"/>
<feature type="domain" description="WH2" evidence="2">
    <location>
        <begin position="45"/>
        <end position="62"/>
    </location>
</feature>
<feature type="compositionally biased region" description="Pro residues" evidence="1">
    <location>
        <begin position="255"/>
        <end position="270"/>
    </location>
</feature>
<dbReference type="AlphaFoldDB" id="A0A3P8N835"/>
<keyword evidence="4" id="KW-1185">Reference proteome</keyword>
<feature type="compositionally biased region" description="Pro residues" evidence="1">
    <location>
        <begin position="308"/>
        <end position="323"/>
    </location>
</feature>
<feature type="compositionally biased region" description="Basic and acidic residues" evidence="1">
    <location>
        <begin position="424"/>
        <end position="438"/>
    </location>
</feature>
<feature type="compositionally biased region" description="Polar residues" evidence="1">
    <location>
        <begin position="511"/>
        <end position="525"/>
    </location>
</feature>
<feature type="region of interest" description="Disordered" evidence="1">
    <location>
        <begin position="1"/>
        <end position="410"/>
    </location>
</feature>
<evidence type="ECO:0000256" key="1">
    <source>
        <dbReference type="SAM" id="MobiDB-lite"/>
    </source>
</evidence>
<feature type="compositionally biased region" description="Pro residues" evidence="1">
    <location>
        <begin position="1"/>
        <end position="23"/>
    </location>
</feature>
<protein>
    <recommendedName>
        <fullName evidence="2">WH2 domain-containing protein</fullName>
    </recommendedName>
</protein>
<dbReference type="GeneTree" id="ENSGT00940000160267"/>
<dbReference type="Pfam" id="PF02205">
    <property type="entry name" value="WH2"/>
    <property type="match status" value="1"/>
</dbReference>
<feature type="region of interest" description="Disordered" evidence="1">
    <location>
        <begin position="485"/>
        <end position="525"/>
    </location>
</feature>
<dbReference type="GO" id="GO:0003779">
    <property type="term" value="F:actin binding"/>
    <property type="evidence" value="ECO:0007669"/>
    <property type="project" value="InterPro"/>
</dbReference>
<dbReference type="InterPro" id="IPR003124">
    <property type="entry name" value="WH2_dom"/>
</dbReference>
<dbReference type="Ensembl" id="ENSACLT00000000950.2">
    <property type="protein sequence ID" value="ENSACLP00000000923.2"/>
    <property type="gene ID" value="ENSACLG00000000637.2"/>
</dbReference>
<reference evidence="3" key="2">
    <citation type="submission" date="2025-08" db="UniProtKB">
        <authorList>
            <consortium name="Ensembl"/>
        </authorList>
    </citation>
    <scope>IDENTIFICATION</scope>
</reference>
<feature type="compositionally biased region" description="Polar residues" evidence="1">
    <location>
        <begin position="144"/>
        <end position="153"/>
    </location>
</feature>
<dbReference type="SMART" id="SM00246">
    <property type="entry name" value="WH2"/>
    <property type="match status" value="1"/>
</dbReference>
<feature type="compositionally biased region" description="Polar residues" evidence="1">
    <location>
        <begin position="63"/>
        <end position="94"/>
    </location>
</feature>
<feature type="compositionally biased region" description="Pro residues" evidence="1">
    <location>
        <begin position="175"/>
        <end position="211"/>
    </location>
</feature>
<feature type="compositionally biased region" description="Pro residues" evidence="1">
    <location>
        <begin position="330"/>
        <end position="343"/>
    </location>
</feature>
<evidence type="ECO:0000313" key="4">
    <source>
        <dbReference type="Proteomes" id="UP000265100"/>
    </source>
</evidence>
<reference evidence="3" key="3">
    <citation type="submission" date="2025-09" db="UniProtKB">
        <authorList>
            <consortium name="Ensembl"/>
        </authorList>
    </citation>
    <scope>IDENTIFICATION</scope>
</reference>
<feature type="compositionally biased region" description="Pro residues" evidence="1">
    <location>
        <begin position="393"/>
        <end position="403"/>
    </location>
</feature>
<dbReference type="Proteomes" id="UP000265100">
    <property type="component" value="Chromosome 22"/>
</dbReference>
<sequence>MPVPPPPPPPPPAAPPPPPPPSAALPQCPLDPPKVQFSGGGGGGGRNALLADIQKGTKLKKVTQVNDRSAPVVNNSKASTGDLSGNAGTSQASSGGMAPVGPSLSGLFAGGFPTLRPTGQRDLAGKTRVSRSSSSVSLKPLWNPPSSADSSSFPEPDRKAEIQTSVHRQLAPSASAPPSPSHSSMHPPPFPPSTPLPPAPPSAPPPPPPPQAFQDRPGNKPPPLPSCPPPPPPSQTTKPMWLSIQHSQHSSVSQPSPPPAPPPPPPPPTVQPLSTIPGDHSSGYFYSPPSSAVYSETSRFPVLRDSPLGPPPPPPPPSLPPSITPSCPSTLPPPPPKVAPVPSPAMRSLPPSYPCNAPTRRPPAIPRSAGVGRLAPPPAPPTRSPTTELSTRIPPPPPPPMPPSSLRNGHLQSLADDFESKFQFHPVEDLPPPDEFKPFPRIYPSKENSGSHKAKLLLLSFSFLSTVVSSAELCFSSSLFFYSEPQTTRDQDTPPMSHDLSTVTRNKKRTNLSIPSPSYESSQLN</sequence>
<dbReference type="Bgee" id="ENSACLG00000000637">
    <property type="expression patterns" value="Expressed in spleen and 4 other cell types or tissues"/>
</dbReference>
<feature type="compositionally biased region" description="Polar residues" evidence="1">
    <location>
        <begin position="288"/>
        <end position="298"/>
    </location>
</feature>
<gene>
    <name evidence="3" type="primary">WIPF3</name>
</gene>
<evidence type="ECO:0000259" key="2">
    <source>
        <dbReference type="PROSITE" id="PS51082"/>
    </source>
</evidence>
<feature type="region of interest" description="Disordered" evidence="1">
    <location>
        <begin position="424"/>
        <end position="443"/>
    </location>
</feature>
<accession>A0A3P8N835</accession>
<organism evidence="3 4">
    <name type="scientific">Astatotilapia calliptera</name>
    <name type="common">Eastern happy</name>
    <name type="synonym">Chromis callipterus</name>
    <dbReference type="NCBI Taxonomy" id="8154"/>
    <lineage>
        <taxon>Eukaryota</taxon>
        <taxon>Metazoa</taxon>
        <taxon>Chordata</taxon>
        <taxon>Craniata</taxon>
        <taxon>Vertebrata</taxon>
        <taxon>Euteleostomi</taxon>
        <taxon>Actinopterygii</taxon>
        <taxon>Neopterygii</taxon>
        <taxon>Teleostei</taxon>
        <taxon>Neoteleostei</taxon>
        <taxon>Acanthomorphata</taxon>
        <taxon>Ovalentaria</taxon>
        <taxon>Cichlomorphae</taxon>
        <taxon>Cichliformes</taxon>
        <taxon>Cichlidae</taxon>
        <taxon>African cichlids</taxon>
        <taxon>Pseudocrenilabrinae</taxon>
        <taxon>Haplochromini</taxon>
        <taxon>Astatotilapia</taxon>
    </lineage>
</organism>
<evidence type="ECO:0000313" key="3">
    <source>
        <dbReference type="Ensembl" id="ENSACLP00000000923.2"/>
    </source>
</evidence>
<feature type="compositionally biased region" description="Pro residues" evidence="1">
    <location>
        <begin position="219"/>
        <end position="234"/>
    </location>
</feature>
<feature type="compositionally biased region" description="Low complexity" evidence="1">
    <location>
        <begin position="242"/>
        <end position="254"/>
    </location>
</feature>
<dbReference type="CDD" id="cd22077">
    <property type="entry name" value="WH2_WAS_WASL-2_3"/>
    <property type="match status" value="1"/>
</dbReference>
<reference evidence="3" key="1">
    <citation type="submission" date="2018-05" db="EMBL/GenBank/DDBJ databases">
        <authorList>
            <person name="Datahose"/>
        </authorList>
    </citation>
    <scope>NUCLEOTIDE SEQUENCE</scope>
</reference>
<name>A0A3P8N835_ASTCA</name>
<dbReference type="PROSITE" id="PS51082">
    <property type="entry name" value="WH2"/>
    <property type="match status" value="1"/>
</dbReference>